<proteinExistence type="predicted"/>
<name>A0AA39PD54_9AGAR</name>
<keyword evidence="1" id="KW-0812">Transmembrane</keyword>
<evidence type="ECO:0000313" key="4">
    <source>
        <dbReference type="EMBL" id="KAK0482080.1"/>
    </source>
</evidence>
<reference evidence="4" key="1">
    <citation type="submission" date="2023-06" db="EMBL/GenBank/DDBJ databases">
        <authorList>
            <consortium name="Lawrence Berkeley National Laboratory"/>
            <person name="Ahrendt S."/>
            <person name="Sahu N."/>
            <person name="Indic B."/>
            <person name="Wong-Bajracharya J."/>
            <person name="Merenyi Z."/>
            <person name="Ke H.-M."/>
            <person name="Monk M."/>
            <person name="Kocsube S."/>
            <person name="Drula E."/>
            <person name="Lipzen A."/>
            <person name="Balint B."/>
            <person name="Henrissat B."/>
            <person name="Andreopoulos B."/>
            <person name="Martin F.M."/>
            <person name="Harder C.B."/>
            <person name="Rigling D."/>
            <person name="Ford K.L."/>
            <person name="Foster G.D."/>
            <person name="Pangilinan J."/>
            <person name="Papanicolaou A."/>
            <person name="Barry K."/>
            <person name="LaButti K."/>
            <person name="Viragh M."/>
            <person name="Koriabine M."/>
            <person name="Yan M."/>
            <person name="Riley R."/>
            <person name="Champramary S."/>
            <person name="Plett K.L."/>
            <person name="Tsai I.J."/>
            <person name="Slot J."/>
            <person name="Sipos G."/>
            <person name="Plett J."/>
            <person name="Nagy L.G."/>
            <person name="Grigoriev I.V."/>
        </authorList>
    </citation>
    <scope>NUCLEOTIDE SEQUENCE</scope>
    <source>
        <strain evidence="4">HWK02</strain>
    </source>
</reference>
<feature type="domain" description="Calcium channel YVC1-like C-terminal transmembrane" evidence="3">
    <location>
        <begin position="325"/>
        <end position="573"/>
    </location>
</feature>
<dbReference type="PANTHER" id="PTHR35859">
    <property type="entry name" value="NONSELECTIVE CATION CHANNEL PROTEIN"/>
    <property type="match status" value="1"/>
</dbReference>
<feature type="transmembrane region" description="Helical" evidence="1">
    <location>
        <begin position="325"/>
        <end position="349"/>
    </location>
</feature>
<evidence type="ECO:0000259" key="3">
    <source>
        <dbReference type="Pfam" id="PF23317"/>
    </source>
</evidence>
<dbReference type="EMBL" id="JAUEPU010000068">
    <property type="protein sequence ID" value="KAK0482080.1"/>
    <property type="molecule type" value="Genomic_DNA"/>
</dbReference>
<evidence type="ECO:0000259" key="2">
    <source>
        <dbReference type="Pfam" id="PF23190"/>
    </source>
</evidence>
<dbReference type="InterPro" id="IPR052971">
    <property type="entry name" value="TRP_calcium_channel"/>
</dbReference>
<keyword evidence="1" id="KW-1133">Transmembrane helix</keyword>
<evidence type="ECO:0000256" key="1">
    <source>
        <dbReference type="SAM" id="Phobius"/>
    </source>
</evidence>
<feature type="transmembrane region" description="Helical" evidence="1">
    <location>
        <begin position="515"/>
        <end position="532"/>
    </location>
</feature>
<dbReference type="InterPro" id="IPR056337">
    <property type="entry name" value="LHD_YVC1"/>
</dbReference>
<dbReference type="Pfam" id="PF23317">
    <property type="entry name" value="YVC1_C"/>
    <property type="match status" value="1"/>
</dbReference>
<dbReference type="InterPro" id="IPR056336">
    <property type="entry name" value="YVC1_C"/>
</dbReference>
<feature type="transmembrane region" description="Helical" evidence="1">
    <location>
        <begin position="552"/>
        <end position="568"/>
    </location>
</feature>
<dbReference type="Pfam" id="PF23190">
    <property type="entry name" value="LHD_TRPY1"/>
    <property type="match status" value="1"/>
</dbReference>
<evidence type="ECO:0000313" key="5">
    <source>
        <dbReference type="Proteomes" id="UP001175228"/>
    </source>
</evidence>
<feature type="transmembrane region" description="Helical" evidence="1">
    <location>
        <begin position="464"/>
        <end position="484"/>
    </location>
</feature>
<sequence>MVTSMTQSTSNQDHASCQPHLQISSLTMNDDSEATSLLSVKYTPLPDTMTKLVKRLRALTLTLLPVEVSPTSLSEPTSRIITPQVIAAYRESAGDFVEALPYCLIRARAEFMFDADHNPADYGENYGRAIACEVLARRIVHQSPPDRVNAIMSTRFRHRQIDGDESDMTSALEMAIDLHCTIFLSSTEAQDVVGALWRGDLIQKNNENLEIEYVPYAQTHPETFWGHLDPSRLSVPRYLNVVRIIVWFVLLFVYCQTVRQPAERLDPLTNAYLDGWEDAFYLLALSITLEDVYKVRVVTITQLRDRHLMNFQFTKLLTFTTWRAFSFWNMVSLITDSLILAAFILRVVAMRVTDDEQQIGLRIASFQVLSFVSPFIWMKLLTVFDGYKYIGTMQICIARMLQESGIFFALLSVMALGFTQALWALDAADGQASPPSSVVNVLVQALLGSPNFELFSSTSGLVMYYFWNVVTAIILLNVLISLFASAYQNVVDDAEAQYLAFFAGKTVGMIRAPDVYVYPAPFNLIEIIFVAPFDFIPGARLSNKSYAKLNRAVMRVVFILPLTVIALYESTRGRHWVTDWLRSDNEGDENYSQSRDPEADAEEDGRKISKVCFEDLIKAFPNTAQSSEELLLNEINGLKKQLEAVLQKLDAGGASVKGE</sequence>
<keyword evidence="1" id="KW-0472">Membrane</keyword>
<dbReference type="AlphaFoldDB" id="A0AA39PD54"/>
<gene>
    <name evidence="4" type="ORF">EDD18DRAFT_1312068</name>
</gene>
<dbReference type="PANTHER" id="PTHR35859:SF4">
    <property type="entry name" value="MEMBRANE CHANNEL PROTEIN, PUTATIVE (AFU_ORTHOLOGUE AFUA_6G11300)-RELATED"/>
    <property type="match status" value="1"/>
</dbReference>
<keyword evidence="5" id="KW-1185">Reference proteome</keyword>
<accession>A0AA39PD54</accession>
<feature type="domain" description="YVC1 N-terminal linker helical" evidence="2">
    <location>
        <begin position="50"/>
        <end position="228"/>
    </location>
</feature>
<feature type="transmembrane region" description="Helical" evidence="1">
    <location>
        <begin position="361"/>
        <end position="384"/>
    </location>
</feature>
<organism evidence="4 5">
    <name type="scientific">Armillaria luteobubalina</name>
    <dbReference type="NCBI Taxonomy" id="153913"/>
    <lineage>
        <taxon>Eukaryota</taxon>
        <taxon>Fungi</taxon>
        <taxon>Dikarya</taxon>
        <taxon>Basidiomycota</taxon>
        <taxon>Agaricomycotina</taxon>
        <taxon>Agaricomycetes</taxon>
        <taxon>Agaricomycetidae</taxon>
        <taxon>Agaricales</taxon>
        <taxon>Marasmiineae</taxon>
        <taxon>Physalacriaceae</taxon>
        <taxon>Armillaria</taxon>
    </lineage>
</organism>
<evidence type="ECO:0008006" key="6">
    <source>
        <dbReference type="Google" id="ProtNLM"/>
    </source>
</evidence>
<feature type="transmembrane region" description="Helical" evidence="1">
    <location>
        <begin position="405"/>
        <end position="425"/>
    </location>
</feature>
<feature type="transmembrane region" description="Helical" evidence="1">
    <location>
        <begin position="238"/>
        <end position="255"/>
    </location>
</feature>
<protein>
    <recommendedName>
        <fullName evidence="6">Calcium activated cation channel</fullName>
    </recommendedName>
</protein>
<dbReference type="Proteomes" id="UP001175228">
    <property type="component" value="Unassembled WGS sequence"/>
</dbReference>
<comment type="caution">
    <text evidence="4">The sequence shown here is derived from an EMBL/GenBank/DDBJ whole genome shotgun (WGS) entry which is preliminary data.</text>
</comment>